<feature type="region of interest" description="Disordered" evidence="1">
    <location>
        <begin position="1"/>
        <end position="50"/>
    </location>
</feature>
<gene>
    <name evidence="2" type="ORF">KUF71_003972</name>
</gene>
<organism evidence="2 3">
    <name type="scientific">Frankliniella fusca</name>
    <dbReference type="NCBI Taxonomy" id="407009"/>
    <lineage>
        <taxon>Eukaryota</taxon>
        <taxon>Metazoa</taxon>
        <taxon>Ecdysozoa</taxon>
        <taxon>Arthropoda</taxon>
        <taxon>Hexapoda</taxon>
        <taxon>Insecta</taxon>
        <taxon>Pterygota</taxon>
        <taxon>Neoptera</taxon>
        <taxon>Paraneoptera</taxon>
        <taxon>Thysanoptera</taxon>
        <taxon>Terebrantia</taxon>
        <taxon>Thripoidea</taxon>
        <taxon>Thripidae</taxon>
        <taxon>Frankliniella</taxon>
    </lineage>
</organism>
<protein>
    <submittedName>
        <fullName evidence="2">GAS2-like protein 3</fullName>
    </submittedName>
</protein>
<dbReference type="EMBL" id="JAHWGI010000107">
    <property type="protein sequence ID" value="KAK3909616.1"/>
    <property type="molecule type" value="Genomic_DNA"/>
</dbReference>
<sequence length="82" mass="8857">MSLDTSVDSRPSSSASSRPSSSLLGDISIPQQSDAESRPDSPASFTSPSVNWNQAETIQVPVTLRHIAANQYFLLLLKCIHN</sequence>
<dbReference type="Proteomes" id="UP001219518">
    <property type="component" value="Unassembled WGS sequence"/>
</dbReference>
<keyword evidence="3" id="KW-1185">Reference proteome</keyword>
<proteinExistence type="predicted"/>
<comment type="caution">
    <text evidence="2">The sequence shown here is derived from an EMBL/GenBank/DDBJ whole genome shotgun (WGS) entry which is preliminary data.</text>
</comment>
<name>A0AAE1GVN5_9NEOP</name>
<feature type="compositionally biased region" description="Low complexity" evidence="1">
    <location>
        <begin position="1"/>
        <end position="23"/>
    </location>
</feature>
<evidence type="ECO:0000313" key="3">
    <source>
        <dbReference type="Proteomes" id="UP001219518"/>
    </source>
</evidence>
<evidence type="ECO:0000256" key="1">
    <source>
        <dbReference type="SAM" id="MobiDB-lite"/>
    </source>
</evidence>
<reference evidence="2" key="2">
    <citation type="journal article" date="2023" name="BMC Genomics">
        <title>Pest status, molecular evolution, and epigenetic factors derived from the genome assembly of Frankliniella fusca, a thysanopteran phytovirus vector.</title>
        <authorList>
            <person name="Catto M.A."/>
            <person name="Labadie P.E."/>
            <person name="Jacobson A.L."/>
            <person name="Kennedy G.G."/>
            <person name="Srinivasan R."/>
            <person name="Hunt B.G."/>
        </authorList>
    </citation>
    <scope>NUCLEOTIDE SEQUENCE</scope>
    <source>
        <strain evidence="2">PL_HMW_Pooled</strain>
    </source>
</reference>
<dbReference type="AlphaFoldDB" id="A0AAE1GVN5"/>
<reference evidence="2" key="1">
    <citation type="submission" date="2021-07" db="EMBL/GenBank/DDBJ databases">
        <authorList>
            <person name="Catto M.A."/>
            <person name="Jacobson A."/>
            <person name="Kennedy G."/>
            <person name="Labadie P."/>
            <person name="Hunt B.G."/>
            <person name="Srinivasan R."/>
        </authorList>
    </citation>
    <scope>NUCLEOTIDE SEQUENCE</scope>
    <source>
        <strain evidence="2">PL_HMW_Pooled</strain>
        <tissue evidence="2">Head</tissue>
    </source>
</reference>
<accession>A0AAE1GVN5</accession>
<evidence type="ECO:0000313" key="2">
    <source>
        <dbReference type="EMBL" id="KAK3909616.1"/>
    </source>
</evidence>